<sequence>MIATAEQEVSAASAREPVIIDGMPAVPAPAGISTGSLDVRMTAESWALIANLQDVGGQDGYDEATETRDCDWDKREQYMALPKDWAYPTVPVADVGSGNVGTSFALRDLAQVHALNKGRCSDWAYAAQFALLRMEIVRAGWVDTSKQTNIILVDPLDDDVALRTLVCDLANLRHKIHQVRTLGYLLPLIAEHGFRTRGIHWRHTNEPGLYTLSYQVLPYVGYLREAENYLPSDLMYSHALDWTGPFRQMQVLLAQLQLPRLPKVLKARASEPPVEFNRLAATAKYIKMLDATKISKLPANYTCKFDLIKSVAAAVEKDPFKYHDSYSLYGVDPPTKDELTLLRDAMHAVDRMGSLSRLSRH</sequence>
<accession>A0A177TCD2</accession>
<protein>
    <submittedName>
        <fullName evidence="1">Uncharacterized protein</fullName>
    </submittedName>
</protein>
<proteinExistence type="predicted"/>
<dbReference type="EMBL" id="LWDF02000275">
    <property type="protein sequence ID" value="KAE8250896.1"/>
    <property type="molecule type" value="Genomic_DNA"/>
</dbReference>
<reference evidence="1" key="1">
    <citation type="submission" date="2016-04" db="EMBL/GenBank/DDBJ databases">
        <authorList>
            <person name="Nguyen H.D."/>
            <person name="Samba Siva P."/>
            <person name="Cullis J."/>
            <person name="Levesque C.A."/>
            <person name="Hambleton S."/>
        </authorList>
    </citation>
    <scope>NUCLEOTIDE SEQUENCE</scope>
    <source>
        <strain evidence="1">DAOMC 236416</strain>
    </source>
</reference>
<keyword evidence="2" id="KW-1185">Reference proteome</keyword>
<organism evidence="1 2">
    <name type="scientific">Tilletia indica</name>
    <dbReference type="NCBI Taxonomy" id="43049"/>
    <lineage>
        <taxon>Eukaryota</taxon>
        <taxon>Fungi</taxon>
        <taxon>Dikarya</taxon>
        <taxon>Basidiomycota</taxon>
        <taxon>Ustilaginomycotina</taxon>
        <taxon>Exobasidiomycetes</taxon>
        <taxon>Tilletiales</taxon>
        <taxon>Tilletiaceae</taxon>
        <taxon>Tilletia</taxon>
    </lineage>
</organism>
<evidence type="ECO:0000313" key="1">
    <source>
        <dbReference type="EMBL" id="KAE8250896.1"/>
    </source>
</evidence>
<evidence type="ECO:0000313" key="2">
    <source>
        <dbReference type="Proteomes" id="UP000077521"/>
    </source>
</evidence>
<name>A0A177TCD2_9BASI</name>
<dbReference type="AlphaFoldDB" id="A0A177TCD2"/>
<gene>
    <name evidence="1" type="ORF">A4X13_0g4277</name>
</gene>
<dbReference type="Proteomes" id="UP000077521">
    <property type="component" value="Unassembled WGS sequence"/>
</dbReference>
<comment type="caution">
    <text evidence="1">The sequence shown here is derived from an EMBL/GenBank/DDBJ whole genome shotgun (WGS) entry which is preliminary data.</text>
</comment>
<reference evidence="1" key="2">
    <citation type="journal article" date="2019" name="IMA Fungus">
        <title>Genome sequencing and comparison of five Tilletia species to identify candidate genes for the detection of regulated species infecting wheat.</title>
        <authorList>
            <person name="Nguyen H.D.T."/>
            <person name="Sultana T."/>
            <person name="Kesanakurti P."/>
            <person name="Hambleton S."/>
        </authorList>
    </citation>
    <scope>NUCLEOTIDE SEQUENCE</scope>
    <source>
        <strain evidence="1">DAOMC 236416</strain>
    </source>
</reference>